<dbReference type="GO" id="GO:0003824">
    <property type="term" value="F:catalytic activity"/>
    <property type="evidence" value="ECO:0007669"/>
    <property type="project" value="InterPro"/>
</dbReference>
<gene>
    <name evidence="2" type="ORF">HNR46_000755</name>
</gene>
<evidence type="ECO:0000313" key="2">
    <source>
        <dbReference type="EMBL" id="MBB5350527.1"/>
    </source>
</evidence>
<dbReference type="Proteomes" id="UP000557717">
    <property type="component" value="Unassembled WGS sequence"/>
</dbReference>
<evidence type="ECO:0000313" key="3">
    <source>
        <dbReference type="Proteomes" id="UP000557717"/>
    </source>
</evidence>
<organism evidence="2 3">
    <name type="scientific">Haloferula luteola</name>
    <dbReference type="NCBI Taxonomy" id="595692"/>
    <lineage>
        <taxon>Bacteria</taxon>
        <taxon>Pseudomonadati</taxon>
        <taxon>Verrucomicrobiota</taxon>
        <taxon>Verrucomicrobiia</taxon>
        <taxon>Verrucomicrobiales</taxon>
        <taxon>Verrucomicrobiaceae</taxon>
        <taxon>Haloferula</taxon>
    </lineage>
</organism>
<dbReference type="Gene3D" id="3.40.50.1820">
    <property type="entry name" value="alpha/beta hydrolase"/>
    <property type="match status" value="1"/>
</dbReference>
<dbReference type="PRINTS" id="PR00111">
    <property type="entry name" value="ABHYDROLASE"/>
</dbReference>
<name>A0A840UWJ3_9BACT</name>
<dbReference type="InterPro" id="IPR000639">
    <property type="entry name" value="Epox_hydrolase-like"/>
</dbReference>
<dbReference type="AlphaFoldDB" id="A0A840UWJ3"/>
<reference evidence="2 3" key="1">
    <citation type="submission" date="2020-08" db="EMBL/GenBank/DDBJ databases">
        <title>Genomic Encyclopedia of Type Strains, Phase IV (KMG-IV): sequencing the most valuable type-strain genomes for metagenomic binning, comparative biology and taxonomic classification.</title>
        <authorList>
            <person name="Goeker M."/>
        </authorList>
    </citation>
    <scope>NUCLEOTIDE SEQUENCE [LARGE SCALE GENOMIC DNA]</scope>
    <source>
        <strain evidence="2 3">YC6886</strain>
    </source>
</reference>
<evidence type="ECO:0000259" key="1">
    <source>
        <dbReference type="Pfam" id="PF00561"/>
    </source>
</evidence>
<dbReference type="PANTHER" id="PTHR46438">
    <property type="entry name" value="ALPHA/BETA-HYDROLASES SUPERFAMILY PROTEIN"/>
    <property type="match status" value="1"/>
</dbReference>
<dbReference type="SUPFAM" id="SSF53474">
    <property type="entry name" value="alpha/beta-Hydrolases"/>
    <property type="match status" value="1"/>
</dbReference>
<protein>
    <submittedName>
        <fullName evidence="2">Pimeloyl-ACP methyl ester carboxylesterase</fullName>
    </submittedName>
</protein>
<keyword evidence="3" id="KW-1185">Reference proteome</keyword>
<sequence length="305" mass="33764">MKGGALKAGWLLMGFGWSGCCPLVPFREVRQSLPEREWVKVGDQQVHYLEWGKGGQPVLLIHGFGQSSRVFRRLGPLLAREGRVWAPDLSGFGWSERPRSADAYFPDGQVAMLGGFLEQWDGGMVDLVGHSYGADLALRFAATFPEKVRKVVLISPALQMGAGSHGLLKSAWIREAGYPVFRWWLEDPSRLRLMFERAYADPDLLDDETFFAYRSELLVEGLHDAYRGFGASLVDLETSRVGIESISQPVMILSGSADRIIPLEAVKSMAGEVPVKKLEGVGHVPPEEAPGEVAKQIRDFLHSKD</sequence>
<accession>A0A840UWJ3</accession>
<comment type="caution">
    <text evidence="2">The sequence shown here is derived from an EMBL/GenBank/DDBJ whole genome shotgun (WGS) entry which is preliminary data.</text>
</comment>
<feature type="domain" description="AB hydrolase-1" evidence="1">
    <location>
        <begin position="57"/>
        <end position="287"/>
    </location>
</feature>
<dbReference type="InterPro" id="IPR000073">
    <property type="entry name" value="AB_hydrolase_1"/>
</dbReference>
<dbReference type="Pfam" id="PF00561">
    <property type="entry name" value="Abhydrolase_1"/>
    <property type="match status" value="1"/>
</dbReference>
<dbReference type="EMBL" id="JACHFD010000003">
    <property type="protein sequence ID" value="MBB5350527.1"/>
    <property type="molecule type" value="Genomic_DNA"/>
</dbReference>
<dbReference type="PRINTS" id="PR00412">
    <property type="entry name" value="EPOXHYDRLASE"/>
</dbReference>
<proteinExistence type="predicted"/>
<dbReference type="PROSITE" id="PS51257">
    <property type="entry name" value="PROKAR_LIPOPROTEIN"/>
    <property type="match status" value="1"/>
</dbReference>
<dbReference type="InterPro" id="IPR029058">
    <property type="entry name" value="AB_hydrolase_fold"/>
</dbReference>
<dbReference type="PANTHER" id="PTHR46438:SF11">
    <property type="entry name" value="LIPASE-RELATED"/>
    <property type="match status" value="1"/>
</dbReference>